<accession>A0A8E2AGY8</accession>
<evidence type="ECO:0000313" key="3">
    <source>
        <dbReference type="Proteomes" id="UP000250043"/>
    </source>
</evidence>
<feature type="compositionally biased region" description="Basic residues" evidence="1">
    <location>
        <begin position="139"/>
        <end position="150"/>
    </location>
</feature>
<name>A0A8E2AGY8_9APHY</name>
<sequence length="150" mass="16935">MFELGEVVQSSASLGRLWLTARAEHLPFIVDLMSCIASSQLKELNLELWCYGPPYFTCLKKLARLLDDTERFPVLGSVSLELQGSSDGVDWKDFRNTVMEMFAPLAAREMLDLECESQVARRHSSCSLTQALSPQARPIRPHARPPRMHS</sequence>
<evidence type="ECO:0000256" key="1">
    <source>
        <dbReference type="SAM" id="MobiDB-lite"/>
    </source>
</evidence>
<organism evidence="2 3">
    <name type="scientific">Obba rivulosa</name>
    <dbReference type="NCBI Taxonomy" id="1052685"/>
    <lineage>
        <taxon>Eukaryota</taxon>
        <taxon>Fungi</taxon>
        <taxon>Dikarya</taxon>
        <taxon>Basidiomycota</taxon>
        <taxon>Agaricomycotina</taxon>
        <taxon>Agaricomycetes</taxon>
        <taxon>Polyporales</taxon>
        <taxon>Gelatoporiaceae</taxon>
        <taxon>Obba</taxon>
    </lineage>
</organism>
<gene>
    <name evidence="2" type="ORF">OBBRIDRAFT_799216</name>
</gene>
<feature type="region of interest" description="Disordered" evidence="1">
    <location>
        <begin position="128"/>
        <end position="150"/>
    </location>
</feature>
<dbReference type="EMBL" id="KV722693">
    <property type="protein sequence ID" value="OCH84291.1"/>
    <property type="molecule type" value="Genomic_DNA"/>
</dbReference>
<reference evidence="2 3" key="1">
    <citation type="submission" date="2016-07" db="EMBL/GenBank/DDBJ databases">
        <title>Draft genome of the white-rot fungus Obba rivulosa 3A-2.</title>
        <authorList>
            <consortium name="DOE Joint Genome Institute"/>
            <person name="Miettinen O."/>
            <person name="Riley R."/>
            <person name="Acob R."/>
            <person name="Barry K."/>
            <person name="Cullen D."/>
            <person name="De Vries R."/>
            <person name="Hainaut M."/>
            <person name="Hatakka A."/>
            <person name="Henrissat B."/>
            <person name="Hilden K."/>
            <person name="Kuo R."/>
            <person name="Labutti K."/>
            <person name="Lipzen A."/>
            <person name="Makela M.R."/>
            <person name="Sandor L."/>
            <person name="Spatafora J.W."/>
            <person name="Grigoriev I.V."/>
            <person name="Hibbett D.S."/>
        </authorList>
    </citation>
    <scope>NUCLEOTIDE SEQUENCE [LARGE SCALE GENOMIC DNA]</scope>
    <source>
        <strain evidence="2 3">3A-2</strain>
    </source>
</reference>
<dbReference type="AlphaFoldDB" id="A0A8E2AGY8"/>
<dbReference type="Proteomes" id="UP000250043">
    <property type="component" value="Unassembled WGS sequence"/>
</dbReference>
<proteinExistence type="predicted"/>
<evidence type="ECO:0000313" key="2">
    <source>
        <dbReference type="EMBL" id="OCH84291.1"/>
    </source>
</evidence>
<protein>
    <submittedName>
        <fullName evidence="2">Uncharacterized protein</fullName>
    </submittedName>
</protein>
<keyword evidence="3" id="KW-1185">Reference proteome</keyword>